<sequence length="78" mass="9162">MKVIPVQSELNMDEYVELKKRAEERGITLKEAVKEAISIWLRKNSVFNPEDPFFNTSKMFRSKKGLAERHDEIYEDTG</sequence>
<protein>
    <recommendedName>
        <fullName evidence="2">Ribbon-helix-helix protein CopG domain-containing protein</fullName>
    </recommendedName>
</protein>
<dbReference type="AlphaFoldDB" id="A0A7G9YXM3"/>
<reference evidence="1" key="1">
    <citation type="submission" date="2020-06" db="EMBL/GenBank/DDBJ databases">
        <title>Unique genomic features of the anaerobic methanotrophic archaea.</title>
        <authorList>
            <person name="Chadwick G.L."/>
            <person name="Skennerton C.T."/>
            <person name="Laso-Perez R."/>
            <person name="Leu A.O."/>
            <person name="Speth D.R."/>
            <person name="Yu H."/>
            <person name="Morgan-Lang C."/>
            <person name="Hatzenpichler R."/>
            <person name="Goudeau D."/>
            <person name="Malmstrom R."/>
            <person name="Brazelton W.J."/>
            <person name="Woyke T."/>
            <person name="Hallam S.J."/>
            <person name="Tyson G.W."/>
            <person name="Wegener G."/>
            <person name="Boetius A."/>
            <person name="Orphan V."/>
        </authorList>
    </citation>
    <scope>NUCLEOTIDE SEQUENCE</scope>
</reference>
<dbReference type="EMBL" id="MT631520">
    <property type="protein sequence ID" value="QNO52757.1"/>
    <property type="molecule type" value="Genomic_DNA"/>
</dbReference>
<accession>A0A7G9YXM3</accession>
<evidence type="ECO:0000313" key="1">
    <source>
        <dbReference type="EMBL" id="QNO52757.1"/>
    </source>
</evidence>
<evidence type="ECO:0008006" key="2">
    <source>
        <dbReference type="Google" id="ProtNLM"/>
    </source>
</evidence>
<proteinExistence type="predicted"/>
<organism evidence="1">
    <name type="scientific">Candidatus Methanophagaceae archaeon ANME-1 ERB6</name>
    <dbReference type="NCBI Taxonomy" id="2759912"/>
    <lineage>
        <taxon>Archaea</taxon>
        <taxon>Methanobacteriati</taxon>
        <taxon>Methanobacteriota</taxon>
        <taxon>Stenosarchaea group</taxon>
        <taxon>Methanomicrobia</taxon>
        <taxon>Candidatus Methanophagales</taxon>
        <taxon>Candidatus Methanophagaceae</taxon>
    </lineage>
</organism>
<name>A0A7G9YXM3_9EURY</name>
<gene>
    <name evidence="1" type="ORF">KDAIOKAM_00026</name>
</gene>